<dbReference type="GO" id="GO:0003723">
    <property type="term" value="F:RNA binding"/>
    <property type="evidence" value="ECO:0007669"/>
    <property type="project" value="UniProtKB-UniRule"/>
</dbReference>
<evidence type="ECO:0000256" key="2">
    <source>
        <dbReference type="PROSITE-ProRule" id="PRU00626"/>
    </source>
</evidence>
<dbReference type="EMBL" id="CP009788">
    <property type="protein sequence ID" value="AJE03619.1"/>
    <property type="molecule type" value="Genomic_DNA"/>
</dbReference>
<keyword evidence="5" id="KW-1185">Reference proteome</keyword>
<dbReference type="Gene3D" id="3.30.110.60">
    <property type="entry name" value="YhbY-like"/>
    <property type="match status" value="1"/>
</dbReference>
<dbReference type="SMART" id="SM01103">
    <property type="entry name" value="CRS1_YhbY"/>
    <property type="match status" value="1"/>
</dbReference>
<dbReference type="SUPFAM" id="SSF75471">
    <property type="entry name" value="YhbY-like"/>
    <property type="match status" value="1"/>
</dbReference>
<dbReference type="KEGG" id="gpi:GPICK_09880"/>
<dbReference type="OrthoDB" id="9797519at2"/>
<name>A0A0B5BEN5_9BACT</name>
<protein>
    <submittedName>
        <fullName evidence="4">RNA-binding protein</fullName>
    </submittedName>
</protein>
<accession>A0A0B5BEN5</accession>
<dbReference type="PROSITE" id="PS51295">
    <property type="entry name" value="CRM"/>
    <property type="match status" value="1"/>
</dbReference>
<dbReference type="InterPro" id="IPR035920">
    <property type="entry name" value="YhbY-like_sf"/>
</dbReference>
<keyword evidence="1 2" id="KW-0694">RNA-binding</keyword>
<evidence type="ECO:0000313" key="4">
    <source>
        <dbReference type="EMBL" id="AJE03619.1"/>
    </source>
</evidence>
<dbReference type="InterPro" id="IPR001890">
    <property type="entry name" value="RNA-binding_CRM"/>
</dbReference>
<dbReference type="HOGENOM" id="CLU_095994_1_2_7"/>
<evidence type="ECO:0000313" key="5">
    <source>
        <dbReference type="Proteomes" id="UP000057609"/>
    </source>
</evidence>
<evidence type="ECO:0000256" key="1">
    <source>
        <dbReference type="ARBA" id="ARBA00022884"/>
    </source>
</evidence>
<dbReference type="PANTHER" id="PTHR40065">
    <property type="entry name" value="RNA-BINDING PROTEIN YHBY"/>
    <property type="match status" value="1"/>
</dbReference>
<dbReference type="AlphaFoldDB" id="A0A0B5BEN5"/>
<dbReference type="PANTHER" id="PTHR40065:SF3">
    <property type="entry name" value="RNA-BINDING PROTEIN YHBY"/>
    <property type="match status" value="1"/>
</dbReference>
<evidence type="ECO:0000259" key="3">
    <source>
        <dbReference type="PROSITE" id="PS51295"/>
    </source>
</evidence>
<dbReference type="InterPro" id="IPR051925">
    <property type="entry name" value="RNA-binding_domain"/>
</dbReference>
<sequence>MLTGKQKRFLRGLGHALNPVITVGKGDISESLSRETDEALAHHELIKVKILESCLLDRHDVAEELAAACGADVAQVLGRTFLLYRPAKEPKIALPRAK</sequence>
<reference evidence="4 5" key="1">
    <citation type="journal article" date="2015" name="Genome Announc.">
        <title>Complete Genome of Geobacter pickeringii G13T, a Metal-Reducing Isolate from Sedimentary Kaolin Deposits.</title>
        <authorList>
            <person name="Badalamenti J.P."/>
            <person name="Bond D.R."/>
        </authorList>
    </citation>
    <scope>NUCLEOTIDE SEQUENCE [LARGE SCALE GENOMIC DNA]</scope>
    <source>
        <strain evidence="4 5">G13</strain>
    </source>
</reference>
<organism evidence="4 5">
    <name type="scientific">Geobacter pickeringii</name>
    <dbReference type="NCBI Taxonomy" id="345632"/>
    <lineage>
        <taxon>Bacteria</taxon>
        <taxon>Pseudomonadati</taxon>
        <taxon>Thermodesulfobacteriota</taxon>
        <taxon>Desulfuromonadia</taxon>
        <taxon>Geobacterales</taxon>
        <taxon>Geobacteraceae</taxon>
        <taxon>Geobacter</taxon>
    </lineage>
</organism>
<proteinExistence type="predicted"/>
<dbReference type="InterPro" id="IPR017924">
    <property type="entry name" value="RNA-binding_YhbY"/>
</dbReference>
<dbReference type="RefSeq" id="WP_039742716.1">
    <property type="nucleotide sequence ID" value="NZ_CP009788.1"/>
</dbReference>
<dbReference type="Pfam" id="PF01985">
    <property type="entry name" value="CRS1_YhbY"/>
    <property type="match status" value="1"/>
</dbReference>
<feature type="domain" description="CRM" evidence="3">
    <location>
        <begin position="1"/>
        <end position="96"/>
    </location>
</feature>
<dbReference type="NCBIfam" id="TIGR00253">
    <property type="entry name" value="RNA_bind_YhbY"/>
    <property type="match status" value="1"/>
</dbReference>
<dbReference type="STRING" id="345632.GPICK_09880"/>
<gene>
    <name evidence="4" type="ORF">GPICK_09880</name>
</gene>
<dbReference type="Proteomes" id="UP000057609">
    <property type="component" value="Chromosome"/>
</dbReference>